<dbReference type="InterPro" id="IPR037175">
    <property type="entry name" value="KFase_sf"/>
</dbReference>
<reference evidence="2 3" key="1">
    <citation type="journal article" date="2017" name="Mol. Ecol.">
        <title>Comparative and population genomic landscape of Phellinus noxius: A hypervariable fungus causing root rot in trees.</title>
        <authorList>
            <person name="Chung C.L."/>
            <person name="Lee T.J."/>
            <person name="Akiba M."/>
            <person name="Lee H.H."/>
            <person name="Kuo T.H."/>
            <person name="Liu D."/>
            <person name="Ke H.M."/>
            <person name="Yokoi T."/>
            <person name="Roa M.B."/>
            <person name="Lu M.J."/>
            <person name="Chang Y.Y."/>
            <person name="Ann P.J."/>
            <person name="Tsai J.N."/>
            <person name="Chen C.Y."/>
            <person name="Tzean S.S."/>
            <person name="Ota Y."/>
            <person name="Hattori T."/>
            <person name="Sahashi N."/>
            <person name="Liou R.F."/>
            <person name="Kikuchi T."/>
            <person name="Tsai I.J."/>
        </authorList>
    </citation>
    <scope>NUCLEOTIDE SEQUENCE [LARGE SCALE GENOMIC DNA]</scope>
    <source>
        <strain evidence="2 3">FFPRI411160</strain>
    </source>
</reference>
<dbReference type="PANTHER" id="PTHR31118:SF12">
    <property type="entry name" value="CYCLASE-LIKE PROTEIN 2"/>
    <property type="match status" value="1"/>
</dbReference>
<evidence type="ECO:0000313" key="3">
    <source>
        <dbReference type="Proteomes" id="UP000217199"/>
    </source>
</evidence>
<sequence>MHVYDLSLPLDENTQLYPGSSCIVCEKSGTLERDGYNVVTLTLGSHSGTHIDVPYHFVADGKTTDKVDLGELVGPAGVIDLSSAAMEPRTRITWKDFVNAGIDNLLGHETKCRIVLVHTGWQRFYQTLKYNDHPFFDNEIAENLLKRGVRVFGVDTLSPDETPPAKIEDFVIHNTLLGAGAMIIENLTNLESLLPPKLNLKSNERIHVSLLPLAITGGDGSPIRAAAWVQEDHA</sequence>
<name>A0A286UUB9_9AGAM</name>
<evidence type="ECO:0000313" key="2">
    <source>
        <dbReference type="EMBL" id="PAV23183.1"/>
    </source>
</evidence>
<dbReference type="SUPFAM" id="SSF102198">
    <property type="entry name" value="Putative cyclase"/>
    <property type="match status" value="1"/>
</dbReference>
<accession>A0A286UUB9</accession>
<dbReference type="EMBL" id="NBII01000001">
    <property type="protein sequence ID" value="PAV23183.1"/>
    <property type="molecule type" value="Genomic_DNA"/>
</dbReference>
<dbReference type="Gene3D" id="3.50.30.50">
    <property type="entry name" value="Putative cyclase"/>
    <property type="match status" value="1"/>
</dbReference>
<protein>
    <submittedName>
        <fullName evidence="2">Cyclase</fullName>
    </submittedName>
</protein>
<evidence type="ECO:0000256" key="1">
    <source>
        <dbReference type="ARBA" id="ARBA00007865"/>
    </source>
</evidence>
<proteinExistence type="inferred from homology"/>
<keyword evidence="3" id="KW-1185">Reference proteome</keyword>
<dbReference type="AlphaFoldDB" id="A0A286UUB9"/>
<dbReference type="STRING" id="2282107.A0A286UUB9"/>
<dbReference type="InterPro" id="IPR007325">
    <property type="entry name" value="KFase/CYL"/>
</dbReference>
<dbReference type="PANTHER" id="PTHR31118">
    <property type="entry name" value="CYCLASE-LIKE PROTEIN 2"/>
    <property type="match status" value="1"/>
</dbReference>
<comment type="similarity">
    <text evidence="1">Belongs to the Cyclase 1 superfamily.</text>
</comment>
<dbReference type="InParanoid" id="A0A286UUB9"/>
<dbReference type="GO" id="GO:0004061">
    <property type="term" value="F:arylformamidase activity"/>
    <property type="evidence" value="ECO:0007669"/>
    <property type="project" value="InterPro"/>
</dbReference>
<dbReference type="Proteomes" id="UP000217199">
    <property type="component" value="Unassembled WGS sequence"/>
</dbReference>
<dbReference type="GO" id="GO:0019441">
    <property type="term" value="P:L-tryptophan catabolic process to kynurenine"/>
    <property type="evidence" value="ECO:0007669"/>
    <property type="project" value="InterPro"/>
</dbReference>
<dbReference type="OrthoDB" id="7108654at2759"/>
<comment type="caution">
    <text evidence="2">The sequence shown here is derived from an EMBL/GenBank/DDBJ whole genome shotgun (WGS) entry which is preliminary data.</text>
</comment>
<dbReference type="Pfam" id="PF04199">
    <property type="entry name" value="Cyclase"/>
    <property type="match status" value="1"/>
</dbReference>
<organism evidence="2 3">
    <name type="scientific">Pyrrhoderma noxium</name>
    <dbReference type="NCBI Taxonomy" id="2282107"/>
    <lineage>
        <taxon>Eukaryota</taxon>
        <taxon>Fungi</taxon>
        <taxon>Dikarya</taxon>
        <taxon>Basidiomycota</taxon>
        <taxon>Agaricomycotina</taxon>
        <taxon>Agaricomycetes</taxon>
        <taxon>Hymenochaetales</taxon>
        <taxon>Hymenochaetaceae</taxon>
        <taxon>Pyrrhoderma</taxon>
    </lineage>
</organism>
<gene>
    <name evidence="2" type="ORF">PNOK_0025100</name>
</gene>